<name>A0A1F5WZX8_9BACT</name>
<dbReference type="Proteomes" id="UP000178114">
    <property type="component" value="Unassembled WGS sequence"/>
</dbReference>
<proteinExistence type="predicted"/>
<dbReference type="AlphaFoldDB" id="A0A1F5WZX8"/>
<protein>
    <submittedName>
        <fullName evidence="1">Uncharacterized protein</fullName>
    </submittedName>
</protein>
<organism evidence="1 2">
    <name type="scientific">Candidatus Giovannonibacteria bacterium RIFCSPLOWO2_01_FULL_45_34</name>
    <dbReference type="NCBI Taxonomy" id="1798351"/>
    <lineage>
        <taxon>Bacteria</taxon>
        <taxon>Candidatus Giovannoniibacteriota</taxon>
    </lineage>
</organism>
<comment type="caution">
    <text evidence="1">The sequence shown here is derived from an EMBL/GenBank/DDBJ whole genome shotgun (WGS) entry which is preliminary data.</text>
</comment>
<sequence>MRKSFVTIYVFTHKFERDTVRVIFRQGIFLAEDRWDFAKELLCDRLSHIDFGRCNMNIFLREGGYDNGRVYSKITKAVSDEIVEKIRCAMVKFCPTGTEVFIKQFKNISALCDNGVNVDQPDYLTLSEHDGEIVEFLETPDDGLNWLRKMHDDSPGGLTEDEAGMIGY</sequence>
<accession>A0A1F5WZX8</accession>
<gene>
    <name evidence="1" type="ORF">A2930_00345</name>
</gene>
<evidence type="ECO:0000313" key="2">
    <source>
        <dbReference type="Proteomes" id="UP000178114"/>
    </source>
</evidence>
<reference evidence="1 2" key="1">
    <citation type="journal article" date="2016" name="Nat. Commun.">
        <title>Thousands of microbial genomes shed light on interconnected biogeochemical processes in an aquifer system.</title>
        <authorList>
            <person name="Anantharaman K."/>
            <person name="Brown C.T."/>
            <person name="Hug L.A."/>
            <person name="Sharon I."/>
            <person name="Castelle C.J."/>
            <person name="Probst A.J."/>
            <person name="Thomas B.C."/>
            <person name="Singh A."/>
            <person name="Wilkins M.J."/>
            <person name="Karaoz U."/>
            <person name="Brodie E.L."/>
            <person name="Williams K.H."/>
            <person name="Hubbard S.S."/>
            <person name="Banfield J.F."/>
        </authorList>
    </citation>
    <scope>NUCLEOTIDE SEQUENCE [LARGE SCALE GENOMIC DNA]</scope>
</reference>
<evidence type="ECO:0000313" key="1">
    <source>
        <dbReference type="EMBL" id="OGF81194.1"/>
    </source>
</evidence>
<dbReference type="EMBL" id="MFID01000015">
    <property type="protein sequence ID" value="OGF81194.1"/>
    <property type="molecule type" value="Genomic_DNA"/>
</dbReference>